<sequence length="262" mass="28355">MHASDSQGQRIAPPTETMFSELLGALEQRSIAVGRDRQHANTLYMSPKSASEVVEVIKLCSRTHTPISICYGTEGAANPEPRVYLNLQRLDTITPVSATRYWVGLGATVAQLKQTPLHELVSDDIAQRYPGQCLGQLLLQQLPLHTQGVEQRVVGLIAVLPDGQLWTSRNEEQQCASERLLNALFLTESNAALSVLLALELELTPDQWLINGPLFGGADASPMGTGSAARQVISRLKEALDPNRILNGTTRVAQGNDVSGAL</sequence>
<name>A0A7W2QL21_PSEPU</name>
<dbReference type="RefSeq" id="WP_176515787.1">
    <property type="nucleotide sequence ID" value="NZ_CP060529.1"/>
</dbReference>
<protein>
    <submittedName>
        <fullName evidence="2">FAD-binding oxidoreductase</fullName>
    </submittedName>
</protein>
<dbReference type="Proteomes" id="UP000553948">
    <property type="component" value="Unassembled WGS sequence"/>
</dbReference>
<evidence type="ECO:0000313" key="3">
    <source>
        <dbReference type="Proteomes" id="UP000553948"/>
    </source>
</evidence>
<evidence type="ECO:0000313" key="2">
    <source>
        <dbReference type="EMBL" id="MBA6118573.1"/>
    </source>
</evidence>
<comment type="caution">
    <text evidence="2">The sequence shown here is derived from an EMBL/GenBank/DDBJ whole genome shotgun (WGS) entry which is preliminary data.</text>
</comment>
<dbReference type="InterPro" id="IPR016166">
    <property type="entry name" value="FAD-bd_PCMH"/>
</dbReference>
<dbReference type="GO" id="GO:0071949">
    <property type="term" value="F:FAD binding"/>
    <property type="evidence" value="ECO:0007669"/>
    <property type="project" value="InterPro"/>
</dbReference>
<dbReference type="InterPro" id="IPR036318">
    <property type="entry name" value="FAD-bd_PCMH-like_sf"/>
</dbReference>
<feature type="domain" description="FAD-binding PCMH-type" evidence="1">
    <location>
        <begin position="36"/>
        <end position="206"/>
    </location>
</feature>
<dbReference type="SUPFAM" id="SSF56176">
    <property type="entry name" value="FAD-binding/transporter-associated domain-like"/>
    <property type="match status" value="1"/>
</dbReference>
<gene>
    <name evidence="2" type="ORF">H4C47_22930</name>
</gene>
<reference evidence="2 3" key="1">
    <citation type="submission" date="2020-07" db="EMBL/GenBank/DDBJ databases">
        <title>Diversity of carbapenemase encoding genes among Pseudomonas putida group clinical isolates in a tertiary Brazilian hospital.</title>
        <authorList>
            <person name="Alberto-Lei F."/>
            <person name="Nodari C.S."/>
            <person name="Streling A.P."/>
            <person name="Paulino J.T."/>
            <person name="Bessa-Neto F.O."/>
            <person name="Cayo R."/>
            <person name="Gales A.C."/>
        </authorList>
    </citation>
    <scope>NUCLEOTIDE SEQUENCE [LARGE SCALE GENOMIC DNA]</scope>
    <source>
        <strain evidence="2 3">12464</strain>
    </source>
</reference>
<dbReference type="PROSITE" id="PS51387">
    <property type="entry name" value="FAD_PCMH"/>
    <property type="match status" value="1"/>
</dbReference>
<organism evidence="2 3">
    <name type="scientific">Pseudomonas putida</name>
    <name type="common">Arthrobacter siderocapsulatus</name>
    <dbReference type="NCBI Taxonomy" id="303"/>
    <lineage>
        <taxon>Bacteria</taxon>
        <taxon>Pseudomonadati</taxon>
        <taxon>Pseudomonadota</taxon>
        <taxon>Gammaproteobacteria</taxon>
        <taxon>Pseudomonadales</taxon>
        <taxon>Pseudomonadaceae</taxon>
        <taxon>Pseudomonas</taxon>
    </lineage>
</organism>
<accession>A0A7W2QL21</accession>
<proteinExistence type="predicted"/>
<dbReference type="EMBL" id="JACGDG010000023">
    <property type="protein sequence ID" value="MBA6118573.1"/>
    <property type="molecule type" value="Genomic_DNA"/>
</dbReference>
<evidence type="ECO:0000259" key="1">
    <source>
        <dbReference type="PROSITE" id="PS51387"/>
    </source>
</evidence>
<dbReference type="AlphaFoldDB" id="A0A7W2QL21"/>